<dbReference type="GO" id="GO:0008757">
    <property type="term" value="F:S-adenosylmethionine-dependent methyltransferase activity"/>
    <property type="evidence" value="ECO:0007669"/>
    <property type="project" value="UniProtKB-ARBA"/>
</dbReference>
<name>A0A0D2NRC9_HYPSF</name>
<dbReference type="CDD" id="cd02440">
    <property type="entry name" value="AdoMet_MTases"/>
    <property type="match status" value="1"/>
</dbReference>
<dbReference type="Pfam" id="PF10294">
    <property type="entry name" value="Methyltransf_16"/>
    <property type="match status" value="1"/>
</dbReference>
<dbReference type="Gene3D" id="3.40.50.150">
    <property type="entry name" value="Vaccinia Virus protein VP39"/>
    <property type="match status" value="1"/>
</dbReference>
<organism evidence="2 3">
    <name type="scientific">Hypholoma sublateritium (strain FD-334 SS-4)</name>
    <dbReference type="NCBI Taxonomy" id="945553"/>
    <lineage>
        <taxon>Eukaryota</taxon>
        <taxon>Fungi</taxon>
        <taxon>Dikarya</taxon>
        <taxon>Basidiomycota</taxon>
        <taxon>Agaricomycotina</taxon>
        <taxon>Agaricomycetes</taxon>
        <taxon>Agaricomycetidae</taxon>
        <taxon>Agaricales</taxon>
        <taxon>Agaricineae</taxon>
        <taxon>Strophariaceae</taxon>
        <taxon>Hypholoma</taxon>
    </lineage>
</organism>
<evidence type="ECO:0000256" key="1">
    <source>
        <dbReference type="SAM" id="MobiDB-lite"/>
    </source>
</evidence>
<evidence type="ECO:0000313" key="2">
    <source>
        <dbReference type="EMBL" id="KJA19261.1"/>
    </source>
</evidence>
<feature type="region of interest" description="Disordered" evidence="1">
    <location>
        <begin position="39"/>
        <end position="64"/>
    </location>
</feature>
<dbReference type="OrthoDB" id="433955at2759"/>
<dbReference type="OMA" id="VEYAYYK"/>
<accession>A0A0D2NRC9</accession>
<protein>
    <recommendedName>
        <fullName evidence="4">FAM86 N-terminal domain-containing protein</fullName>
    </recommendedName>
</protein>
<dbReference type="SUPFAM" id="SSF53335">
    <property type="entry name" value="S-adenosyl-L-methionine-dependent methyltransferases"/>
    <property type="match status" value="1"/>
</dbReference>
<evidence type="ECO:0008006" key="4">
    <source>
        <dbReference type="Google" id="ProtNLM"/>
    </source>
</evidence>
<gene>
    <name evidence="2" type="ORF">HYPSUDRAFT_143863</name>
</gene>
<dbReference type="InterPro" id="IPR019410">
    <property type="entry name" value="Methyltransf_16"/>
</dbReference>
<dbReference type="Proteomes" id="UP000054270">
    <property type="component" value="Unassembled WGS sequence"/>
</dbReference>
<feature type="compositionally biased region" description="Low complexity" evidence="1">
    <location>
        <begin position="47"/>
        <end position="58"/>
    </location>
</feature>
<proteinExistence type="predicted"/>
<dbReference type="STRING" id="945553.A0A0D2NRC9"/>
<dbReference type="PANTHER" id="PTHR14614">
    <property type="entry name" value="HEPATOCELLULAR CARCINOMA-ASSOCIATED ANTIGEN"/>
    <property type="match status" value="1"/>
</dbReference>
<dbReference type="EMBL" id="KN817579">
    <property type="protein sequence ID" value="KJA19261.1"/>
    <property type="molecule type" value="Genomic_DNA"/>
</dbReference>
<dbReference type="InterPro" id="IPR029063">
    <property type="entry name" value="SAM-dependent_MTases_sf"/>
</dbReference>
<keyword evidence="3" id="KW-1185">Reference proteome</keyword>
<dbReference type="AlphaFoldDB" id="A0A0D2NRC9"/>
<dbReference type="PANTHER" id="PTHR14614:SF147">
    <property type="entry name" value="S-ADENOSYLMETHIONINE-DEPENDENT METHYLTRANSFERASE OF THE SEVEN BETA-STRAND FAMILY"/>
    <property type="match status" value="1"/>
</dbReference>
<evidence type="ECO:0000313" key="3">
    <source>
        <dbReference type="Proteomes" id="UP000054270"/>
    </source>
</evidence>
<reference evidence="3" key="1">
    <citation type="submission" date="2014-04" db="EMBL/GenBank/DDBJ databases">
        <title>Evolutionary Origins and Diversification of the Mycorrhizal Mutualists.</title>
        <authorList>
            <consortium name="DOE Joint Genome Institute"/>
            <consortium name="Mycorrhizal Genomics Consortium"/>
            <person name="Kohler A."/>
            <person name="Kuo A."/>
            <person name="Nagy L.G."/>
            <person name="Floudas D."/>
            <person name="Copeland A."/>
            <person name="Barry K.W."/>
            <person name="Cichocki N."/>
            <person name="Veneault-Fourrey C."/>
            <person name="LaButti K."/>
            <person name="Lindquist E.A."/>
            <person name="Lipzen A."/>
            <person name="Lundell T."/>
            <person name="Morin E."/>
            <person name="Murat C."/>
            <person name="Riley R."/>
            <person name="Ohm R."/>
            <person name="Sun H."/>
            <person name="Tunlid A."/>
            <person name="Henrissat B."/>
            <person name="Grigoriev I.V."/>
            <person name="Hibbett D.S."/>
            <person name="Martin F."/>
        </authorList>
    </citation>
    <scope>NUCLEOTIDE SEQUENCE [LARGE SCALE GENOMIC DNA]</scope>
    <source>
        <strain evidence="3">FD-334 SS-4</strain>
    </source>
</reference>
<sequence>MLPPSARLPPIKRIAAHPPASLNDALQYLSLIYSPPVRGTRRRRAPTSSSVNVSTSTSEEPGADELRTDAFERAYAIKWLTALVSTLGDEQEGAPGSAASAHAHLVETAAALLAACAGTSAAGVVTRTLIFPAAGAPVRIALTDAPLDNADYASVGAQTWGGACVMSEMIAEDPGAFGLGRTAPAGGAPLRLLELGAGTGLVSLVLAALASRATAPVEIVATDYYPSVLANLARNVRANYPSSPPPIITTVPLDWAAFPGTPHAQRPCALQAPFDVVFGADIVYEAPHAAWLRDCLATLLRRPAATSISASDPTPAPVFHLIIPLRATHAAESRTVEQVFARTAPPGTGGSGDDDAAMALVIEDMQTLVCTTETPGEEVTYAYYRIGWGPAAEV</sequence>